<dbReference type="AlphaFoldDB" id="A0A4U6XGA2"/>
<proteinExistence type="predicted"/>
<sequence>MTAGILRPPTSTCVSLALRRTLWALPAENPRHLMEELFARPLRGPRLEAGGGGGGAYWVDLDRTVVHFGDAFNAAHVMDAFGPDELLGLRHVALEWCDFGGLVQTCQKLATACPALRTIFVQTQRAPWDWPYNRHVPTPRLAALYTTMLDHDGPDISHGTPDPDCFRRLLLAWFGKSRPRLHLVSSKVVDG</sequence>
<gene>
    <name evidence="1" type="ORF">CTA1_12878</name>
</gene>
<organism evidence="1 2">
    <name type="scientific">Colletotrichum tanaceti</name>
    <dbReference type="NCBI Taxonomy" id="1306861"/>
    <lineage>
        <taxon>Eukaryota</taxon>
        <taxon>Fungi</taxon>
        <taxon>Dikarya</taxon>
        <taxon>Ascomycota</taxon>
        <taxon>Pezizomycotina</taxon>
        <taxon>Sordariomycetes</taxon>
        <taxon>Hypocreomycetidae</taxon>
        <taxon>Glomerellales</taxon>
        <taxon>Glomerellaceae</taxon>
        <taxon>Colletotrichum</taxon>
        <taxon>Colletotrichum destructivum species complex</taxon>
    </lineage>
</organism>
<protein>
    <submittedName>
        <fullName evidence="1">Uncharacterized protein</fullName>
    </submittedName>
</protein>
<dbReference type="EMBL" id="PJEX01000139">
    <property type="protein sequence ID" value="TKW54399.1"/>
    <property type="molecule type" value="Genomic_DNA"/>
</dbReference>
<name>A0A4U6XGA2_9PEZI</name>
<evidence type="ECO:0000313" key="1">
    <source>
        <dbReference type="EMBL" id="TKW54399.1"/>
    </source>
</evidence>
<evidence type="ECO:0000313" key="2">
    <source>
        <dbReference type="Proteomes" id="UP000310108"/>
    </source>
</evidence>
<dbReference type="Proteomes" id="UP000310108">
    <property type="component" value="Unassembled WGS sequence"/>
</dbReference>
<comment type="caution">
    <text evidence="1">The sequence shown here is derived from an EMBL/GenBank/DDBJ whole genome shotgun (WGS) entry which is preliminary data.</text>
</comment>
<reference evidence="1 2" key="1">
    <citation type="journal article" date="2019" name="PLoS ONE">
        <title>Comparative genome analysis indicates high evolutionary potential of pathogenicity genes in Colletotrichum tanaceti.</title>
        <authorList>
            <person name="Lelwala R.V."/>
            <person name="Korhonen P.K."/>
            <person name="Young N.D."/>
            <person name="Scott J.B."/>
            <person name="Ades P.A."/>
            <person name="Gasser R.B."/>
            <person name="Taylor P.W.J."/>
        </authorList>
    </citation>
    <scope>NUCLEOTIDE SEQUENCE [LARGE SCALE GENOMIC DNA]</scope>
    <source>
        <strain evidence="1">BRIP57314</strain>
    </source>
</reference>
<accession>A0A4U6XGA2</accession>
<keyword evidence="2" id="KW-1185">Reference proteome</keyword>